<dbReference type="Proteomes" id="UP000238634">
    <property type="component" value="Unassembled WGS sequence"/>
</dbReference>
<dbReference type="Gene3D" id="1.10.260.40">
    <property type="entry name" value="lambda repressor-like DNA-binding domains"/>
    <property type="match status" value="1"/>
</dbReference>
<dbReference type="GO" id="GO:0003677">
    <property type="term" value="F:DNA binding"/>
    <property type="evidence" value="ECO:0007669"/>
    <property type="project" value="InterPro"/>
</dbReference>
<reference evidence="2 3" key="2">
    <citation type="submission" date="2018-03" db="EMBL/GenBank/DDBJ databases">
        <title>The ancient ancestry and fast evolution of plastids.</title>
        <authorList>
            <person name="Moore K.R."/>
            <person name="Magnabosco C."/>
            <person name="Momper L."/>
            <person name="Gold D.A."/>
            <person name="Bosak T."/>
            <person name="Fournier G.P."/>
        </authorList>
    </citation>
    <scope>NUCLEOTIDE SEQUENCE [LARGE SCALE GENOMIC DNA]</scope>
    <source>
        <strain evidence="2 3">ULC007</strain>
    </source>
</reference>
<evidence type="ECO:0000313" key="3">
    <source>
        <dbReference type="Proteomes" id="UP000238634"/>
    </source>
</evidence>
<gene>
    <name evidence="2" type="ORF">C7B65_14875</name>
</gene>
<dbReference type="Pfam" id="PF13443">
    <property type="entry name" value="HTH_26"/>
    <property type="match status" value="1"/>
</dbReference>
<dbReference type="RefSeq" id="WP_073072468.1">
    <property type="nucleotide sequence ID" value="NZ_MPPI01000016.1"/>
</dbReference>
<name>A0A2T1DDN5_9CYAN</name>
<keyword evidence="3" id="KW-1185">Reference proteome</keyword>
<reference evidence="2 3" key="1">
    <citation type="submission" date="2018-02" db="EMBL/GenBank/DDBJ databases">
        <authorList>
            <person name="Cohen D.B."/>
            <person name="Kent A.D."/>
        </authorList>
    </citation>
    <scope>NUCLEOTIDE SEQUENCE [LARGE SCALE GENOMIC DNA]</scope>
    <source>
        <strain evidence="2 3">ULC007</strain>
    </source>
</reference>
<feature type="domain" description="HTH cro/C1-type" evidence="1">
    <location>
        <begin position="9"/>
        <end position="69"/>
    </location>
</feature>
<sequence length="117" mass="12962">MQEQMVDVIRELMKTQGMSIRKISAEIAKEHGGSALGYTQQISRILNDPSYDPNFSTVEKILTALKCSLWQTNQTTDLKIVETRLDQLGGDVAEMKSTIADLSSALAEISDRLDLSD</sequence>
<dbReference type="OrthoDB" id="574479at2"/>
<dbReference type="CDD" id="cd00093">
    <property type="entry name" value="HTH_XRE"/>
    <property type="match status" value="1"/>
</dbReference>
<evidence type="ECO:0000259" key="1">
    <source>
        <dbReference type="Pfam" id="PF13443"/>
    </source>
</evidence>
<organism evidence="2 3">
    <name type="scientific">Phormidesmis priestleyi ULC007</name>
    <dbReference type="NCBI Taxonomy" id="1920490"/>
    <lineage>
        <taxon>Bacteria</taxon>
        <taxon>Bacillati</taxon>
        <taxon>Cyanobacteriota</taxon>
        <taxon>Cyanophyceae</taxon>
        <taxon>Leptolyngbyales</taxon>
        <taxon>Leptolyngbyaceae</taxon>
        <taxon>Phormidesmis</taxon>
    </lineage>
</organism>
<comment type="caution">
    <text evidence="2">The sequence shown here is derived from an EMBL/GenBank/DDBJ whole genome shotgun (WGS) entry which is preliminary data.</text>
</comment>
<dbReference type="EMBL" id="PVWG01000016">
    <property type="protein sequence ID" value="PSB18577.1"/>
    <property type="molecule type" value="Genomic_DNA"/>
</dbReference>
<dbReference type="InterPro" id="IPR010982">
    <property type="entry name" value="Lambda_DNA-bd_dom_sf"/>
</dbReference>
<protein>
    <submittedName>
        <fullName evidence="2">XRE family transcriptional regulator</fullName>
    </submittedName>
</protein>
<dbReference type="InterPro" id="IPR001387">
    <property type="entry name" value="Cro/C1-type_HTH"/>
</dbReference>
<accession>A0A2T1DDN5</accession>
<dbReference type="SUPFAM" id="SSF47413">
    <property type="entry name" value="lambda repressor-like DNA-binding domains"/>
    <property type="match status" value="1"/>
</dbReference>
<proteinExistence type="predicted"/>
<dbReference type="AlphaFoldDB" id="A0A2T1DDN5"/>
<dbReference type="STRING" id="1920490.GCA_001895925_00362"/>
<evidence type="ECO:0000313" key="2">
    <source>
        <dbReference type="EMBL" id="PSB18577.1"/>
    </source>
</evidence>